<evidence type="ECO:0000259" key="7">
    <source>
        <dbReference type="Pfam" id="PF04959"/>
    </source>
</evidence>
<evidence type="ECO:0000256" key="3">
    <source>
        <dbReference type="ARBA" id="ARBA00017364"/>
    </source>
</evidence>
<organism evidence="9 10">
    <name type="scientific">Plectus sambesii</name>
    <dbReference type="NCBI Taxonomy" id="2011161"/>
    <lineage>
        <taxon>Eukaryota</taxon>
        <taxon>Metazoa</taxon>
        <taxon>Ecdysozoa</taxon>
        <taxon>Nematoda</taxon>
        <taxon>Chromadorea</taxon>
        <taxon>Plectida</taxon>
        <taxon>Plectina</taxon>
        <taxon>Plectoidea</taxon>
        <taxon>Plectidae</taxon>
        <taxon>Plectus</taxon>
    </lineage>
</organism>
<accession>A0A914V1P4</accession>
<comment type="similarity">
    <text evidence="2">Belongs to the ARS2 family.</text>
</comment>
<evidence type="ECO:0000256" key="4">
    <source>
        <dbReference type="ARBA" id="ARBA00023242"/>
    </source>
</evidence>
<dbReference type="InterPro" id="IPR021933">
    <property type="entry name" value="SERRATE/Ars2_N"/>
</dbReference>
<evidence type="ECO:0000256" key="1">
    <source>
        <dbReference type="ARBA" id="ARBA00004123"/>
    </source>
</evidence>
<dbReference type="Proteomes" id="UP000887566">
    <property type="component" value="Unplaced"/>
</dbReference>
<sequence>MADSDDEYDHRRPRDKFARERNVNEYSGGDRSRPREYGGDRRGYQRDNYGNGGSAAMKRPVGRRDEGGYAPKRARMDGGDTFDPQPRGEEGGQLAPPPVMMTFKRFLATQEDSITDELAIQKYQEYKLEFKRQELHKFFIAHKDEEWFRLKYHPDESAKRKEHHKTNVHKRFELFQELTEKGMIEQARLDYNNGRYLIKLMDALVVKIEGGTDEDVTALDDQEIEDDSLEDEKRRLKEEARTTAATTTAANSKDTTSSETNAEEEGEAATDEQELEQSADEHKLDTEDNGAENGADNAAENNTSKERDEEGALSDTDSDKAARPATEEKRKSQSPSPSLDEDKQKAQRKQMLLHKTSSIFLRNVAPSITIAEVETLCKRFPGFLRVGLADPLPERKFYRRGWVSFRRDVNIKEICWNLNNIRLRDCDLGAIVNRDLTRRVRTVNGVTVHKSVAQNDLRLASKLVQIYDKRAGLHQDDASDGEQKKTDLPEGAKLEFGIESKNPLLHGITEFLIEEASAEEEELLGTSQTGGDDELKVPLNREDELLKVLDRIVVYLRLVHSVDYYNHGEYPHEDEMPNRCGMIHVRGQQPSTNQWGADEANNPLIPEQFHNEFTKGFTNRLQNSLMANDAVTDDEALKLGKKDPEKEIEAFITANTVELAKDKWLCPLSGKKFKGPEFIRKHLTSKHQEKLDEVKVEVSYFNNYLYDPKRPQNPEIKPLMSGAVAPPPASAVDERRGDFDRGGGGGYNRGGGGGVGGGWNSDRGNSYGGGGPRNYGGNRGYQQHREYAPQPPRDFQQMPPRNRAWGEGAGGGRRDPREPITYKDLDAPEDIY</sequence>
<dbReference type="PANTHER" id="PTHR13165:SF0">
    <property type="entry name" value="SERRATE RNA EFFECTOR MOLECULE HOMOLOG"/>
    <property type="match status" value="1"/>
</dbReference>
<feature type="domain" description="SERRATE/Ars2 N-terminal" evidence="8">
    <location>
        <begin position="104"/>
        <end position="213"/>
    </location>
</feature>
<feature type="compositionally biased region" description="Gly residues" evidence="6">
    <location>
        <begin position="766"/>
        <end position="779"/>
    </location>
</feature>
<dbReference type="GO" id="GO:0016604">
    <property type="term" value="C:nuclear body"/>
    <property type="evidence" value="ECO:0007669"/>
    <property type="project" value="TreeGrafter"/>
</dbReference>
<dbReference type="Pfam" id="PF04959">
    <property type="entry name" value="ARS2"/>
    <property type="match status" value="1"/>
</dbReference>
<feature type="region of interest" description="Disordered" evidence="6">
    <location>
        <begin position="217"/>
        <end position="349"/>
    </location>
</feature>
<feature type="compositionally biased region" description="Basic and acidic residues" evidence="6">
    <location>
        <begin position="231"/>
        <end position="241"/>
    </location>
</feature>
<feature type="domain" description="SERRATE/Ars2 C-terminal" evidence="7">
    <location>
        <begin position="610"/>
        <end position="782"/>
    </location>
</feature>
<dbReference type="InterPro" id="IPR039727">
    <property type="entry name" value="SE/Ars2"/>
</dbReference>
<feature type="compositionally biased region" description="Acidic residues" evidence="6">
    <location>
        <begin position="261"/>
        <end position="278"/>
    </location>
</feature>
<name>A0A914V1P4_9BILA</name>
<feature type="compositionally biased region" description="Basic and acidic residues" evidence="6">
    <location>
        <begin position="812"/>
        <end position="826"/>
    </location>
</feature>
<feature type="region of interest" description="Disordered" evidence="6">
    <location>
        <begin position="723"/>
        <end position="832"/>
    </location>
</feature>
<evidence type="ECO:0000313" key="10">
    <source>
        <dbReference type="WBParaSite" id="PSAMB.scaffold144size73127.g2483.t1"/>
    </source>
</evidence>
<dbReference type="GO" id="GO:0031053">
    <property type="term" value="P:primary miRNA processing"/>
    <property type="evidence" value="ECO:0007669"/>
    <property type="project" value="TreeGrafter"/>
</dbReference>
<reference evidence="10" key="1">
    <citation type="submission" date="2022-11" db="UniProtKB">
        <authorList>
            <consortium name="WormBaseParasite"/>
        </authorList>
    </citation>
    <scope>IDENTIFICATION</scope>
</reference>
<feature type="compositionally biased region" description="Low complexity" evidence="6">
    <location>
        <begin position="242"/>
        <end position="260"/>
    </location>
</feature>
<evidence type="ECO:0000256" key="2">
    <source>
        <dbReference type="ARBA" id="ARBA00005407"/>
    </source>
</evidence>
<dbReference type="Pfam" id="PF12066">
    <property type="entry name" value="SERRATE_Ars2_N"/>
    <property type="match status" value="1"/>
</dbReference>
<feature type="compositionally biased region" description="Basic and acidic residues" evidence="6">
    <location>
        <begin position="732"/>
        <end position="741"/>
    </location>
</feature>
<feature type="compositionally biased region" description="Low complexity" evidence="6">
    <location>
        <begin position="291"/>
        <end position="302"/>
    </location>
</feature>
<protein>
    <recommendedName>
        <fullName evidence="3">Serrate RNA effector molecule homolog</fullName>
    </recommendedName>
    <alternativeName>
        <fullName evidence="5">Arsenite-resistance protein 2 homolog</fullName>
    </alternativeName>
</protein>
<dbReference type="InterPro" id="IPR007042">
    <property type="entry name" value="SERRATE/Ars2_C"/>
</dbReference>
<feature type="compositionally biased region" description="Acidic residues" evidence="6">
    <location>
        <begin position="217"/>
        <end position="230"/>
    </location>
</feature>
<feature type="compositionally biased region" description="Basic and acidic residues" evidence="6">
    <location>
        <begin position="8"/>
        <end position="45"/>
    </location>
</feature>
<evidence type="ECO:0000256" key="6">
    <source>
        <dbReference type="SAM" id="MobiDB-lite"/>
    </source>
</evidence>
<feature type="region of interest" description="Disordered" evidence="6">
    <location>
        <begin position="1"/>
        <end position="97"/>
    </location>
</feature>
<feature type="compositionally biased region" description="Basic and acidic residues" evidence="6">
    <location>
        <begin position="317"/>
        <end position="331"/>
    </location>
</feature>
<dbReference type="AlphaFoldDB" id="A0A914V1P4"/>
<dbReference type="WBParaSite" id="PSAMB.scaffold144size73127.g2483.t1">
    <property type="protein sequence ID" value="PSAMB.scaffold144size73127.g2483.t1"/>
    <property type="gene ID" value="PSAMB.scaffold144size73127.g2483"/>
</dbReference>
<evidence type="ECO:0000256" key="5">
    <source>
        <dbReference type="ARBA" id="ARBA00030701"/>
    </source>
</evidence>
<proteinExistence type="inferred from homology"/>
<dbReference type="PANTHER" id="PTHR13165">
    <property type="entry name" value="ARSENITE-RESISTANCE PROTEIN 2"/>
    <property type="match status" value="1"/>
</dbReference>
<feature type="compositionally biased region" description="Gly residues" evidence="6">
    <location>
        <begin position="742"/>
        <end position="759"/>
    </location>
</feature>
<keyword evidence="4" id="KW-0539">Nucleus</keyword>
<evidence type="ECO:0000259" key="8">
    <source>
        <dbReference type="Pfam" id="PF12066"/>
    </source>
</evidence>
<evidence type="ECO:0000313" key="9">
    <source>
        <dbReference type="Proteomes" id="UP000887566"/>
    </source>
</evidence>
<keyword evidence="9" id="KW-1185">Reference proteome</keyword>
<comment type="subcellular location">
    <subcellularLocation>
        <location evidence="1">Nucleus</location>
    </subcellularLocation>
</comment>